<keyword evidence="2" id="KW-1185">Reference proteome</keyword>
<protein>
    <recommendedName>
        <fullName evidence="3">RNase H type-1 domain-containing protein</fullName>
    </recommendedName>
</protein>
<evidence type="ECO:0008006" key="3">
    <source>
        <dbReference type="Google" id="ProtNLM"/>
    </source>
</evidence>
<dbReference type="STRING" id="1081109.A0A168BMB2"/>
<reference evidence="1 2" key="1">
    <citation type="journal article" date="2016" name="Genome Biol. Evol.">
        <title>Divergent and convergent evolution of fungal pathogenicity.</title>
        <authorList>
            <person name="Shang Y."/>
            <person name="Xiao G."/>
            <person name="Zheng P."/>
            <person name="Cen K."/>
            <person name="Zhan S."/>
            <person name="Wang C."/>
        </authorList>
    </citation>
    <scope>NUCLEOTIDE SEQUENCE [LARGE SCALE GENOMIC DNA]</scope>
    <source>
        <strain evidence="1 2">RCEF 2490</strain>
    </source>
</reference>
<organism evidence="1 2">
    <name type="scientific">Moelleriella libera RCEF 2490</name>
    <dbReference type="NCBI Taxonomy" id="1081109"/>
    <lineage>
        <taxon>Eukaryota</taxon>
        <taxon>Fungi</taxon>
        <taxon>Dikarya</taxon>
        <taxon>Ascomycota</taxon>
        <taxon>Pezizomycotina</taxon>
        <taxon>Sordariomycetes</taxon>
        <taxon>Hypocreomycetidae</taxon>
        <taxon>Hypocreales</taxon>
        <taxon>Clavicipitaceae</taxon>
        <taxon>Moelleriella</taxon>
    </lineage>
</organism>
<dbReference type="EMBL" id="AZGY01000009">
    <property type="protein sequence ID" value="KZZ95486.1"/>
    <property type="molecule type" value="Genomic_DNA"/>
</dbReference>
<evidence type="ECO:0000313" key="2">
    <source>
        <dbReference type="Proteomes" id="UP000078544"/>
    </source>
</evidence>
<sequence>MEPINPVDVWISMDCDIGLDPTLPRVDCGLPVINKTNRNRKSRATIDPNDMADPAYEYTHPYYLSAEDTEMRRGVLVVLPRPLRFPIRRGTGQQCPARFQPPAGVQQPNDIFWPTTMRLQDGARTLTRFTRRDNARQMLIYTAGFRGPLLEMPERKQQEEMQRQELRGRATQEQRKAGWCFQISPTGANTGGGGAGQHTEISEGFVCDRLEHKGPLGDPQEPTEHAADLRAVIAALRFRNWFMEGFTSVIIVNSNPVVVRLITESLMPGNPAADANRSLIDGRLDKDLWYVILGEVERCAINGLKVEFWCVDEIWNQNCCIKACEATRTYSSLWTWHDFKGLNL</sequence>
<dbReference type="AlphaFoldDB" id="A0A168BMB2"/>
<dbReference type="Proteomes" id="UP000078544">
    <property type="component" value="Unassembled WGS sequence"/>
</dbReference>
<dbReference type="OrthoDB" id="407198at2759"/>
<accession>A0A168BMB2</accession>
<gene>
    <name evidence="1" type="ORF">AAL_04717</name>
</gene>
<proteinExistence type="predicted"/>
<comment type="caution">
    <text evidence="1">The sequence shown here is derived from an EMBL/GenBank/DDBJ whole genome shotgun (WGS) entry which is preliminary data.</text>
</comment>
<name>A0A168BMB2_9HYPO</name>
<evidence type="ECO:0000313" key="1">
    <source>
        <dbReference type="EMBL" id="KZZ95486.1"/>
    </source>
</evidence>